<keyword evidence="1" id="KW-0812">Transmembrane</keyword>
<feature type="transmembrane region" description="Helical" evidence="1">
    <location>
        <begin position="18"/>
        <end position="36"/>
    </location>
</feature>
<accession>A0A544TRV1</accession>
<comment type="caution">
    <text evidence="2">The sequence shown here is derived from an EMBL/GenBank/DDBJ whole genome shotgun (WGS) entry which is preliminary data.</text>
</comment>
<proteinExistence type="predicted"/>
<evidence type="ECO:0000313" key="2">
    <source>
        <dbReference type="EMBL" id="TQR20176.1"/>
    </source>
</evidence>
<dbReference type="EMBL" id="VDGI01000007">
    <property type="protein sequence ID" value="TQR20176.1"/>
    <property type="molecule type" value="Genomic_DNA"/>
</dbReference>
<feature type="transmembrane region" description="Helical" evidence="1">
    <location>
        <begin position="119"/>
        <end position="138"/>
    </location>
</feature>
<feature type="transmembrane region" description="Helical" evidence="1">
    <location>
        <begin position="274"/>
        <end position="292"/>
    </location>
</feature>
<feature type="transmembrane region" description="Helical" evidence="1">
    <location>
        <begin position="178"/>
        <end position="199"/>
    </location>
</feature>
<gene>
    <name evidence="2" type="ORF">FG384_08410</name>
</gene>
<evidence type="ECO:0000256" key="1">
    <source>
        <dbReference type="SAM" id="Phobius"/>
    </source>
</evidence>
<reference evidence="2 3" key="1">
    <citation type="submission" date="2019-06" db="EMBL/GenBank/DDBJ databases">
        <title>Psychrobacillus vulpis sp. nov., a new species isolated from feces of a red fox that inhabits in The Tablas de Daimiel Natural Park, Albacete, Spain.</title>
        <authorList>
            <person name="Rodriguez M."/>
            <person name="Reina J.C."/>
            <person name="Bejar V."/>
            <person name="Llamas I."/>
        </authorList>
    </citation>
    <scope>NUCLEOTIDE SEQUENCE [LARGE SCALE GENOMIC DNA]</scope>
    <source>
        <strain evidence="2 3">Z8</strain>
    </source>
</reference>
<dbReference type="RefSeq" id="WP_142642154.1">
    <property type="nucleotide sequence ID" value="NZ_VDGI01000007.1"/>
</dbReference>
<feature type="transmembrane region" description="Helical" evidence="1">
    <location>
        <begin position="211"/>
        <end position="231"/>
    </location>
</feature>
<feature type="transmembrane region" description="Helical" evidence="1">
    <location>
        <begin position="42"/>
        <end position="59"/>
    </location>
</feature>
<dbReference type="Proteomes" id="UP000316626">
    <property type="component" value="Unassembled WGS sequence"/>
</dbReference>
<sequence>MNNLTNSNKVQVQSFGNYLNDVWIIALLFVFIQHLTTISLPFIWIGLQLIIAIIASLVYSKTGPNLIVALVVPTVALLPLFLIGAPLWLYIISLGISIWRIQARFHTMQDEQTLDGSFTLLFCTTFLGVYLLCLFMKFQGYSTTLFILLIGGMTLFVGVRLFSIWVHTDKRNSLSFQQLLLVYIAGILGVTVLTSFIYWIVDDIREMVDELIAVIISLAIIPLGPFIEYLVNLIDKFRKESGPLSELIPNIKQPNIDANNAISKSFSTDFPFEWFIAAVVVVIILIAIVKIVKRKPEESKVEMNNLQYENKIMSVVEKQNSETKSLYVVESSILREKYLQFEIEAKVYELGRVNSETVREWFKRMDWLVENRFFSIYEEVRYGGQVIESSKADLFIKTLEETKKNYFVKKDV</sequence>
<organism evidence="2 3">
    <name type="scientific">Psychrobacillus vulpis</name>
    <dbReference type="NCBI Taxonomy" id="2325572"/>
    <lineage>
        <taxon>Bacteria</taxon>
        <taxon>Bacillati</taxon>
        <taxon>Bacillota</taxon>
        <taxon>Bacilli</taxon>
        <taxon>Bacillales</taxon>
        <taxon>Bacillaceae</taxon>
        <taxon>Psychrobacillus</taxon>
    </lineage>
</organism>
<name>A0A544TRV1_9BACI</name>
<dbReference type="AlphaFoldDB" id="A0A544TRV1"/>
<evidence type="ECO:0008006" key="4">
    <source>
        <dbReference type="Google" id="ProtNLM"/>
    </source>
</evidence>
<feature type="transmembrane region" description="Helical" evidence="1">
    <location>
        <begin position="145"/>
        <end position="166"/>
    </location>
</feature>
<feature type="transmembrane region" description="Helical" evidence="1">
    <location>
        <begin position="66"/>
        <end position="99"/>
    </location>
</feature>
<keyword evidence="3" id="KW-1185">Reference proteome</keyword>
<protein>
    <recommendedName>
        <fullName evidence="4">DUF4129 domain-containing protein</fullName>
    </recommendedName>
</protein>
<evidence type="ECO:0000313" key="3">
    <source>
        <dbReference type="Proteomes" id="UP000316626"/>
    </source>
</evidence>
<keyword evidence="1" id="KW-1133">Transmembrane helix</keyword>
<keyword evidence="1" id="KW-0472">Membrane</keyword>
<dbReference type="OrthoDB" id="2453008at2"/>